<reference evidence="14" key="2">
    <citation type="submission" date="2015-03" db="UniProtKB">
        <authorList>
            <consortium name="EnsemblPlants"/>
        </authorList>
    </citation>
    <scope>IDENTIFICATION</scope>
</reference>
<dbReference type="Pfam" id="PF04757">
    <property type="entry name" value="Pex2_Pex12"/>
    <property type="match status" value="1"/>
</dbReference>
<feature type="domain" description="Pex N-terminal" evidence="13">
    <location>
        <begin position="26"/>
        <end position="112"/>
    </location>
</feature>
<comment type="pathway">
    <text evidence="2">Protein modification; protein ubiquitination.</text>
</comment>
<dbReference type="STRING" id="109376.A0A0D3CX05"/>
<evidence type="ECO:0000256" key="4">
    <source>
        <dbReference type="ARBA" id="ARBA00022448"/>
    </source>
</evidence>
<keyword evidence="7" id="KW-0863">Zinc-finger</keyword>
<evidence type="ECO:0000256" key="6">
    <source>
        <dbReference type="ARBA" id="ARBA00022723"/>
    </source>
</evidence>
<organism evidence="14 15">
    <name type="scientific">Brassica oleracea var. oleracea</name>
    <dbReference type="NCBI Taxonomy" id="109376"/>
    <lineage>
        <taxon>Eukaryota</taxon>
        <taxon>Viridiplantae</taxon>
        <taxon>Streptophyta</taxon>
        <taxon>Embryophyta</taxon>
        <taxon>Tracheophyta</taxon>
        <taxon>Spermatophyta</taxon>
        <taxon>Magnoliopsida</taxon>
        <taxon>eudicotyledons</taxon>
        <taxon>Gunneridae</taxon>
        <taxon>Pentapetalae</taxon>
        <taxon>rosids</taxon>
        <taxon>malvids</taxon>
        <taxon>Brassicales</taxon>
        <taxon>Brassicaceae</taxon>
        <taxon>Brassiceae</taxon>
        <taxon>Brassica</taxon>
    </lineage>
</organism>
<name>A0A0D3CX05_BRAOL</name>
<keyword evidence="4" id="KW-0813">Transport</keyword>
<evidence type="ECO:0000256" key="11">
    <source>
        <dbReference type="ARBA" id="ARBA00023136"/>
    </source>
</evidence>
<evidence type="ECO:0000256" key="8">
    <source>
        <dbReference type="ARBA" id="ARBA00022833"/>
    </source>
</evidence>
<evidence type="ECO:0000256" key="10">
    <source>
        <dbReference type="ARBA" id="ARBA00022989"/>
    </source>
</evidence>
<evidence type="ECO:0000256" key="12">
    <source>
        <dbReference type="ARBA" id="ARBA00023140"/>
    </source>
</evidence>
<evidence type="ECO:0000256" key="5">
    <source>
        <dbReference type="ARBA" id="ARBA00022692"/>
    </source>
</evidence>
<evidence type="ECO:0000256" key="2">
    <source>
        <dbReference type="ARBA" id="ARBA00004906"/>
    </source>
</evidence>
<evidence type="ECO:0000313" key="14">
    <source>
        <dbReference type="EnsemblPlants" id="Bo6g089170.1"/>
    </source>
</evidence>
<dbReference type="GO" id="GO:1990429">
    <property type="term" value="C:peroxisomal importomer complex"/>
    <property type="evidence" value="ECO:0007669"/>
    <property type="project" value="TreeGrafter"/>
</dbReference>
<keyword evidence="10" id="KW-1133">Transmembrane helix</keyword>
<dbReference type="PANTHER" id="PTHR12888">
    <property type="entry name" value="PEROXISOME ASSEMBLY PROTEIN 12 PEROXIN-12"/>
    <property type="match status" value="1"/>
</dbReference>
<dbReference type="EnsemblPlants" id="Bo6g089170.1">
    <property type="protein sequence ID" value="Bo6g089170.1"/>
    <property type="gene ID" value="Bo6g089170"/>
</dbReference>
<dbReference type="InterPro" id="IPR006845">
    <property type="entry name" value="Pex_N"/>
</dbReference>
<evidence type="ECO:0000256" key="1">
    <source>
        <dbReference type="ARBA" id="ARBA00004585"/>
    </source>
</evidence>
<dbReference type="GO" id="GO:0005778">
    <property type="term" value="C:peroxisomal membrane"/>
    <property type="evidence" value="ECO:0007669"/>
    <property type="project" value="UniProtKB-SubCell"/>
</dbReference>
<comment type="subcellular location">
    <subcellularLocation>
        <location evidence="1">Peroxisome membrane</location>
        <topology evidence="1">Multi-pass membrane protein</topology>
    </subcellularLocation>
</comment>
<evidence type="ECO:0000259" key="13">
    <source>
        <dbReference type="Pfam" id="PF04757"/>
    </source>
</evidence>
<sequence>MIIVTCASPSPPLPEIAIVKNLLLGFSRHRLSFLHKILDYEDEFFAALMLILEGHSLRTTNALFVESLYGLRRKPVRLRLSKGSSTEVNVLVVLPYFKLKLHGIYNKEKEARLWESLWGSEDQGFDEANFFTGEEIVVSRRDNGNHELYV</sequence>
<accession>A0A0D3CX05</accession>
<dbReference type="Gramene" id="Bo6g089170.1">
    <property type="protein sequence ID" value="Bo6g089170.1"/>
    <property type="gene ID" value="Bo6g089170"/>
</dbReference>
<keyword evidence="11" id="KW-0472">Membrane</keyword>
<dbReference type="OMA" id="RDNGNHE"/>
<reference evidence="14 15" key="1">
    <citation type="journal article" date="2014" name="Genome Biol.">
        <title>Transcriptome and methylome profiling reveals relics of genome dominance in the mesopolyploid Brassica oleracea.</title>
        <authorList>
            <person name="Parkin I.A."/>
            <person name="Koh C."/>
            <person name="Tang H."/>
            <person name="Robinson S.J."/>
            <person name="Kagale S."/>
            <person name="Clarke W.E."/>
            <person name="Town C.D."/>
            <person name="Nixon J."/>
            <person name="Krishnakumar V."/>
            <person name="Bidwell S.L."/>
            <person name="Denoeud F."/>
            <person name="Belcram H."/>
            <person name="Links M.G."/>
            <person name="Just J."/>
            <person name="Clarke C."/>
            <person name="Bender T."/>
            <person name="Huebert T."/>
            <person name="Mason A.S."/>
            <person name="Pires J.C."/>
            <person name="Barker G."/>
            <person name="Moore J."/>
            <person name="Walley P.G."/>
            <person name="Manoli S."/>
            <person name="Batley J."/>
            <person name="Edwards D."/>
            <person name="Nelson M.N."/>
            <person name="Wang X."/>
            <person name="Paterson A.H."/>
            <person name="King G."/>
            <person name="Bancroft I."/>
            <person name="Chalhoub B."/>
            <person name="Sharpe A.G."/>
        </authorList>
    </citation>
    <scope>NUCLEOTIDE SEQUENCE</scope>
    <source>
        <strain evidence="14 15">cv. TO1000</strain>
    </source>
</reference>
<keyword evidence="8" id="KW-0862">Zinc</keyword>
<dbReference type="InterPro" id="IPR017375">
    <property type="entry name" value="PEX12"/>
</dbReference>
<evidence type="ECO:0000256" key="7">
    <source>
        <dbReference type="ARBA" id="ARBA00022771"/>
    </source>
</evidence>
<dbReference type="eggNOG" id="KOG0826">
    <property type="taxonomic scope" value="Eukaryota"/>
</dbReference>
<dbReference type="HOGENOM" id="CLU_146269_0_0_1"/>
<proteinExistence type="inferred from homology"/>
<evidence type="ECO:0000256" key="9">
    <source>
        <dbReference type="ARBA" id="ARBA00022927"/>
    </source>
</evidence>
<keyword evidence="5" id="KW-0812">Transmembrane</keyword>
<keyword evidence="9" id="KW-0653">Protein transport</keyword>
<dbReference type="AlphaFoldDB" id="A0A0D3CX05"/>
<protein>
    <recommendedName>
        <fullName evidence="13">Pex N-terminal domain-containing protein</fullName>
    </recommendedName>
</protein>
<keyword evidence="12" id="KW-0576">Peroxisome</keyword>
<evidence type="ECO:0000313" key="15">
    <source>
        <dbReference type="Proteomes" id="UP000032141"/>
    </source>
</evidence>
<dbReference type="GO" id="GO:0006513">
    <property type="term" value="P:protein monoubiquitination"/>
    <property type="evidence" value="ECO:0007669"/>
    <property type="project" value="TreeGrafter"/>
</dbReference>
<comment type="similarity">
    <text evidence="3">Belongs to the pex2/pex10/pex12 family.</text>
</comment>
<dbReference type="GO" id="GO:0008270">
    <property type="term" value="F:zinc ion binding"/>
    <property type="evidence" value="ECO:0007669"/>
    <property type="project" value="UniProtKB-KW"/>
</dbReference>
<keyword evidence="15" id="KW-1185">Reference proteome</keyword>
<evidence type="ECO:0000256" key="3">
    <source>
        <dbReference type="ARBA" id="ARBA00008704"/>
    </source>
</evidence>
<dbReference type="GO" id="GO:0004842">
    <property type="term" value="F:ubiquitin-protein transferase activity"/>
    <property type="evidence" value="ECO:0007669"/>
    <property type="project" value="TreeGrafter"/>
</dbReference>
<keyword evidence="6" id="KW-0479">Metal-binding</keyword>
<dbReference type="Proteomes" id="UP000032141">
    <property type="component" value="Chromosome C6"/>
</dbReference>
<dbReference type="PANTHER" id="PTHR12888:SF3">
    <property type="entry name" value="PEROXISOME BIOGENESIS PROTEIN 12"/>
    <property type="match status" value="1"/>
</dbReference>
<dbReference type="GO" id="GO:0016558">
    <property type="term" value="P:protein import into peroxisome matrix"/>
    <property type="evidence" value="ECO:0007669"/>
    <property type="project" value="InterPro"/>
</dbReference>